<evidence type="ECO:0000313" key="1">
    <source>
        <dbReference type="EMBL" id="PNS09838.1"/>
    </source>
</evidence>
<evidence type="ECO:0000313" key="2">
    <source>
        <dbReference type="Proteomes" id="UP000236220"/>
    </source>
</evidence>
<sequence>MTRQRGFTLIEVIAAFALMALALTLCLSVASRAYRQVAWSDANARAVLWAQSLADEALAQPLAIGVQEGETPDHVFRWRREVAAWVDPSGAVIAHGESTGLLEISMQVSWLDGEATRSFSTRTLRLPSPKLVTGATP</sequence>
<organism evidence="1 2">
    <name type="scientific">Solilutibacter silvestris</name>
    <dbReference type="NCBI Taxonomy" id="1645665"/>
    <lineage>
        <taxon>Bacteria</taxon>
        <taxon>Pseudomonadati</taxon>
        <taxon>Pseudomonadota</taxon>
        <taxon>Gammaproteobacteria</taxon>
        <taxon>Lysobacterales</taxon>
        <taxon>Lysobacteraceae</taxon>
        <taxon>Solilutibacter</taxon>
    </lineage>
</organism>
<gene>
    <name evidence="1" type="ORF">Lysil_1467</name>
</gene>
<dbReference type="AlphaFoldDB" id="A0A2K1Q468"/>
<comment type="caution">
    <text evidence="1">The sequence shown here is derived from an EMBL/GenBank/DDBJ whole genome shotgun (WGS) entry which is preliminary data.</text>
</comment>
<reference evidence="1 2" key="1">
    <citation type="submission" date="2017-08" db="EMBL/GenBank/DDBJ databases">
        <title>Lysobacter sylvestris genome.</title>
        <authorList>
            <person name="Zhang D.-C."/>
            <person name="Albuquerque L."/>
            <person name="Franca L."/>
            <person name="Froufe H.J.C."/>
            <person name="Barroso C."/>
            <person name="Egas C."/>
            <person name="Da Costa M."/>
            <person name="Margesin R."/>
        </authorList>
    </citation>
    <scope>NUCLEOTIDE SEQUENCE [LARGE SCALE GENOMIC DNA]</scope>
    <source>
        <strain evidence="1 2">AM20-91</strain>
    </source>
</reference>
<dbReference type="InterPro" id="IPR012902">
    <property type="entry name" value="N_methyl_site"/>
</dbReference>
<dbReference type="OrthoDB" id="7864109at2"/>
<protein>
    <submittedName>
        <fullName evidence="1">Prepilin-type N-terminal cleavage/methylation domain-containing protein</fullName>
    </submittedName>
</protein>
<name>A0A2K1Q468_9GAMM</name>
<proteinExistence type="predicted"/>
<dbReference type="RefSeq" id="WP_103074861.1">
    <property type="nucleotide sequence ID" value="NZ_NPZB01000001.1"/>
</dbReference>
<accession>A0A2K1Q468</accession>
<dbReference type="Proteomes" id="UP000236220">
    <property type="component" value="Unassembled WGS sequence"/>
</dbReference>
<dbReference type="Pfam" id="PF07963">
    <property type="entry name" value="N_methyl"/>
    <property type="match status" value="1"/>
</dbReference>
<dbReference type="PROSITE" id="PS00409">
    <property type="entry name" value="PROKAR_NTER_METHYL"/>
    <property type="match status" value="1"/>
</dbReference>
<dbReference type="NCBIfam" id="TIGR02532">
    <property type="entry name" value="IV_pilin_GFxxxE"/>
    <property type="match status" value="1"/>
</dbReference>
<keyword evidence="2" id="KW-1185">Reference proteome</keyword>
<dbReference type="EMBL" id="NPZB01000001">
    <property type="protein sequence ID" value="PNS09838.1"/>
    <property type="molecule type" value="Genomic_DNA"/>
</dbReference>